<accession>A0A8X7XK77</accession>
<gene>
    <name evidence="3" type="primary">Zbed1_1</name>
    <name evidence="3" type="ORF">GTO96_0014941</name>
</gene>
<feature type="region of interest" description="Disordered" evidence="1">
    <location>
        <begin position="15"/>
        <end position="51"/>
    </location>
</feature>
<feature type="non-terminal residue" evidence="3">
    <location>
        <position position="164"/>
    </location>
</feature>
<dbReference type="AlphaFoldDB" id="A0A8X7XK77"/>
<dbReference type="InterPro" id="IPR012337">
    <property type="entry name" value="RNaseH-like_sf"/>
</dbReference>
<reference evidence="3 4" key="1">
    <citation type="journal article" date="2021" name="Cell">
        <title>Tracing the genetic footprints of vertebrate landing in non-teleost ray-finned fishes.</title>
        <authorList>
            <person name="Bi X."/>
            <person name="Wang K."/>
            <person name="Yang L."/>
            <person name="Pan H."/>
            <person name="Jiang H."/>
            <person name="Wei Q."/>
            <person name="Fang M."/>
            <person name="Yu H."/>
            <person name="Zhu C."/>
            <person name="Cai Y."/>
            <person name="He Y."/>
            <person name="Gan X."/>
            <person name="Zeng H."/>
            <person name="Yu D."/>
            <person name="Zhu Y."/>
            <person name="Jiang H."/>
            <person name="Qiu Q."/>
            <person name="Yang H."/>
            <person name="Zhang Y.E."/>
            <person name="Wang W."/>
            <person name="Zhu M."/>
            <person name="He S."/>
            <person name="Zhang G."/>
        </authorList>
    </citation>
    <scope>NUCLEOTIDE SEQUENCE [LARGE SCALE GENOMIC DNA]</scope>
    <source>
        <strain evidence="3">Bchr_013</strain>
    </source>
</reference>
<dbReference type="Proteomes" id="UP000886611">
    <property type="component" value="Unassembled WGS sequence"/>
</dbReference>
<evidence type="ECO:0000256" key="1">
    <source>
        <dbReference type="SAM" id="MobiDB-lite"/>
    </source>
</evidence>
<dbReference type="Pfam" id="PF05699">
    <property type="entry name" value="Dimer_Tnp_hAT"/>
    <property type="match status" value="1"/>
</dbReference>
<evidence type="ECO:0000259" key="2">
    <source>
        <dbReference type="Pfam" id="PF05699"/>
    </source>
</evidence>
<dbReference type="InterPro" id="IPR008906">
    <property type="entry name" value="HATC_C_dom"/>
</dbReference>
<dbReference type="EMBL" id="JAATIS010000485">
    <property type="protein sequence ID" value="KAG2467642.1"/>
    <property type="molecule type" value="Genomic_DNA"/>
</dbReference>
<keyword evidence="4" id="KW-1185">Reference proteome</keyword>
<dbReference type="PANTHER" id="PTHR47611:SF3">
    <property type="entry name" value="HAT C-TERMINAL DIMERISATION DOMAIN-CONTAINING PROTEIN"/>
    <property type="match status" value="1"/>
</dbReference>
<name>A0A8X7XK77_POLSE</name>
<feature type="compositionally biased region" description="Low complexity" evidence="1">
    <location>
        <begin position="34"/>
        <end position="50"/>
    </location>
</feature>
<protein>
    <submittedName>
        <fullName evidence="3">ZBED1 protein</fullName>
    </submittedName>
</protein>
<feature type="non-terminal residue" evidence="3">
    <location>
        <position position="1"/>
    </location>
</feature>
<feature type="domain" description="HAT C-terminal dimerisation" evidence="2">
    <location>
        <begin position="83"/>
        <end position="160"/>
    </location>
</feature>
<evidence type="ECO:0000313" key="3">
    <source>
        <dbReference type="EMBL" id="KAG2467642.1"/>
    </source>
</evidence>
<proteinExistence type="predicted"/>
<dbReference type="PANTHER" id="PTHR47611">
    <property type="entry name" value="HAT DIMERISATION DOMAIN, C-TERMINAL"/>
    <property type="match status" value="1"/>
</dbReference>
<evidence type="ECO:0000313" key="4">
    <source>
        <dbReference type="Proteomes" id="UP000886611"/>
    </source>
</evidence>
<dbReference type="SUPFAM" id="SSF53098">
    <property type="entry name" value="Ribonuclease H-like"/>
    <property type="match status" value="1"/>
</dbReference>
<feature type="compositionally biased region" description="Basic and acidic residues" evidence="1">
    <location>
        <begin position="16"/>
        <end position="26"/>
    </location>
</feature>
<dbReference type="GO" id="GO:0046983">
    <property type="term" value="F:protein dimerization activity"/>
    <property type="evidence" value="ECO:0007669"/>
    <property type="project" value="InterPro"/>
</dbReference>
<organism evidence="3 4">
    <name type="scientific">Polypterus senegalus</name>
    <name type="common">Senegal bichir</name>
    <dbReference type="NCBI Taxonomy" id="55291"/>
    <lineage>
        <taxon>Eukaryota</taxon>
        <taxon>Metazoa</taxon>
        <taxon>Chordata</taxon>
        <taxon>Craniata</taxon>
        <taxon>Vertebrata</taxon>
        <taxon>Euteleostomi</taxon>
        <taxon>Actinopterygii</taxon>
        <taxon>Polypteriformes</taxon>
        <taxon>Polypteridae</taxon>
        <taxon>Polypterus</taxon>
    </lineage>
</organism>
<sequence>MLKLKKSCCLDYRRRRPDDWSKKPNTEDATEIGAGSSSSPEASSTRSPPAKKSVMTELFGELFQRQGGSSKPTLLEQVQEEVSKYRASGCLSLEADPLLWWKGHEATYPHIAKLAKRYLCIPATSVASERVFSTAGDIVTATRSVLSAENVDKLIFLAKNFKLE</sequence>
<comment type="caution">
    <text evidence="3">The sequence shown here is derived from an EMBL/GenBank/DDBJ whole genome shotgun (WGS) entry which is preliminary data.</text>
</comment>